<dbReference type="GO" id="GO:0016740">
    <property type="term" value="F:transferase activity"/>
    <property type="evidence" value="ECO:0007669"/>
    <property type="project" value="UniProtKB-KW"/>
</dbReference>
<name>A0ABZ2ISF6_9BACT</name>
<sequence>MNKEKIQGIQMIGTQRSGSNLLRVMLDTIDQISAPHPPHILQRFIPLLPKYGDLNKPDHFQRLAADVCELVNCNPVPWEGVQLDVEQILSQCRQSTIYELFRVIYETAARQHGASYWLCKSMKNMFYAKGIESTGIRPYYIYLYRDGRDVALSFQKAIVGEKHIYSLAQAWKKDQEEALRWKEKCEPSRFYMLNYETLIANPEQEMRRLCAFLQVEYTDKIMDYYESRESRNTAVAGKMWSNVTKPILKNNSKKFMKELSPEDICIFESVAGDMLVKLGYELVTPADKLISRFSDEEVARFNELNAQLKQAFRQKMDPADLEKRRKQAELVERINQYEPW</sequence>
<dbReference type="SUPFAM" id="SSF52540">
    <property type="entry name" value="P-loop containing nucleoside triphosphate hydrolases"/>
    <property type="match status" value="1"/>
</dbReference>
<reference evidence="2 3" key="1">
    <citation type="submission" date="2024-02" db="EMBL/GenBank/DDBJ databases">
        <title>Whole genome sequencing of Parabacteroides sp. AD58.</title>
        <authorList>
            <person name="Chaplin A.V."/>
            <person name="Pikina A.P."/>
            <person name="Sokolova S.R."/>
            <person name="Korostin D.O."/>
            <person name="Efimov B.A."/>
        </authorList>
    </citation>
    <scope>NUCLEOTIDE SEQUENCE [LARGE SCALE GENOMIC DNA]</scope>
    <source>
        <strain evidence="2 3">AD58</strain>
    </source>
</reference>
<keyword evidence="3" id="KW-1185">Reference proteome</keyword>
<dbReference type="PANTHER" id="PTHR12788:SF10">
    <property type="entry name" value="PROTEIN-TYROSINE SULFOTRANSFERASE"/>
    <property type="match status" value="1"/>
</dbReference>
<dbReference type="InterPro" id="IPR026634">
    <property type="entry name" value="TPST-like"/>
</dbReference>
<protein>
    <submittedName>
        <fullName evidence="2">Sulfotransferase</fullName>
        <ecNumber evidence="2">2.8.2.-</ecNumber>
    </submittedName>
</protein>
<dbReference type="Pfam" id="PF13469">
    <property type="entry name" value="Sulfotransfer_3"/>
    <property type="match status" value="1"/>
</dbReference>
<proteinExistence type="predicted"/>
<dbReference type="EC" id="2.8.2.-" evidence="2"/>
<dbReference type="Proteomes" id="UP001320603">
    <property type="component" value="Chromosome"/>
</dbReference>
<dbReference type="Gene3D" id="3.40.50.300">
    <property type="entry name" value="P-loop containing nucleotide triphosphate hydrolases"/>
    <property type="match status" value="1"/>
</dbReference>
<keyword evidence="1 2" id="KW-0808">Transferase</keyword>
<organism evidence="2 3">
    <name type="scientific">Parabacteroides absconsus</name>
    <dbReference type="NCBI Taxonomy" id="2951805"/>
    <lineage>
        <taxon>Bacteria</taxon>
        <taxon>Pseudomonadati</taxon>
        <taxon>Bacteroidota</taxon>
        <taxon>Bacteroidia</taxon>
        <taxon>Bacteroidales</taxon>
        <taxon>Tannerellaceae</taxon>
        <taxon>Parabacteroides</taxon>
    </lineage>
</organism>
<dbReference type="EMBL" id="CP146284">
    <property type="protein sequence ID" value="WWV66340.1"/>
    <property type="molecule type" value="Genomic_DNA"/>
</dbReference>
<accession>A0ABZ2ISF6</accession>
<dbReference type="PANTHER" id="PTHR12788">
    <property type="entry name" value="PROTEIN-TYROSINE SULFOTRANSFERASE 2"/>
    <property type="match status" value="1"/>
</dbReference>
<dbReference type="InterPro" id="IPR027417">
    <property type="entry name" value="P-loop_NTPase"/>
</dbReference>
<evidence type="ECO:0000313" key="2">
    <source>
        <dbReference type="EMBL" id="WWV66340.1"/>
    </source>
</evidence>
<evidence type="ECO:0000256" key="1">
    <source>
        <dbReference type="ARBA" id="ARBA00022679"/>
    </source>
</evidence>
<evidence type="ECO:0000313" key="3">
    <source>
        <dbReference type="Proteomes" id="UP001320603"/>
    </source>
</evidence>
<gene>
    <name evidence="2" type="ORF">NEE14_015430</name>
</gene>
<dbReference type="RefSeq" id="WP_251968070.1">
    <property type="nucleotide sequence ID" value="NZ_CP146284.1"/>
</dbReference>